<dbReference type="EMBL" id="HBGE01049928">
    <property type="protein sequence ID" value="CAD9147630.1"/>
    <property type="molecule type" value="Transcribed_RNA"/>
</dbReference>
<name>A0A6T9L0B0_ALECA</name>
<feature type="region of interest" description="Disordered" evidence="1">
    <location>
        <begin position="51"/>
        <end position="88"/>
    </location>
</feature>
<accession>A0A6T9L0B0</accession>
<protein>
    <submittedName>
        <fullName evidence="2">Uncharacterized protein</fullName>
    </submittedName>
</protein>
<gene>
    <name evidence="2" type="ORF">ACAT0790_LOCUS30158</name>
    <name evidence="3" type="ORF">ACAT0790_LOCUS30159</name>
</gene>
<dbReference type="EMBL" id="HBGE01049926">
    <property type="protein sequence ID" value="CAD9147627.1"/>
    <property type="molecule type" value="Transcribed_RNA"/>
</dbReference>
<reference evidence="2" key="1">
    <citation type="submission" date="2021-01" db="EMBL/GenBank/DDBJ databases">
        <authorList>
            <person name="Corre E."/>
            <person name="Pelletier E."/>
            <person name="Niang G."/>
            <person name="Scheremetjew M."/>
            <person name="Finn R."/>
            <person name="Kale V."/>
            <person name="Holt S."/>
            <person name="Cochrane G."/>
            <person name="Meng A."/>
            <person name="Brown T."/>
            <person name="Cohen L."/>
        </authorList>
    </citation>
    <scope>NUCLEOTIDE SEQUENCE</scope>
    <source>
        <strain evidence="2">OF101</strain>
    </source>
</reference>
<proteinExistence type="predicted"/>
<feature type="compositionally biased region" description="Basic and acidic residues" evidence="1">
    <location>
        <begin position="63"/>
        <end position="88"/>
    </location>
</feature>
<evidence type="ECO:0000313" key="2">
    <source>
        <dbReference type="EMBL" id="CAD9147627.1"/>
    </source>
</evidence>
<evidence type="ECO:0000256" key="1">
    <source>
        <dbReference type="SAM" id="MobiDB-lite"/>
    </source>
</evidence>
<sequence>MTWYKHRDPLHYCVPGPINFWDEVLFNWIARGHLCDFSAWSSRFSKGIGHLGGLRNANGTSYGKERNDTSYAKERVDGTSYAKERRAD</sequence>
<organism evidence="2">
    <name type="scientific">Alexandrium catenella</name>
    <name type="common">Red tide dinoflagellate</name>
    <name type="synonym">Gonyaulax catenella</name>
    <dbReference type="NCBI Taxonomy" id="2925"/>
    <lineage>
        <taxon>Eukaryota</taxon>
        <taxon>Sar</taxon>
        <taxon>Alveolata</taxon>
        <taxon>Dinophyceae</taxon>
        <taxon>Gonyaulacales</taxon>
        <taxon>Pyrocystaceae</taxon>
        <taxon>Alexandrium</taxon>
    </lineage>
</organism>
<dbReference type="AlphaFoldDB" id="A0A6T9L0B0"/>
<evidence type="ECO:0000313" key="3">
    <source>
        <dbReference type="EMBL" id="CAD9147630.1"/>
    </source>
</evidence>